<protein>
    <submittedName>
        <fullName evidence="3">Ovule protein</fullName>
    </submittedName>
</protein>
<evidence type="ECO:0000313" key="3">
    <source>
        <dbReference type="WBParaSite" id="OFLC_0001597401-mRNA-1"/>
    </source>
</evidence>
<sequence length="70" mass="8404">MKLKILGEWNVGLIPPIRINKWQSRTTPPHHCSRQKQNLIDEKKHTLKLTSQFSVELFRFIYVSYRLLIN</sequence>
<evidence type="ECO:0000313" key="2">
    <source>
        <dbReference type="Proteomes" id="UP000267606"/>
    </source>
</evidence>
<name>A0A183I899_9BILA</name>
<dbReference type="Proteomes" id="UP000267606">
    <property type="component" value="Unassembled WGS sequence"/>
</dbReference>
<dbReference type="EMBL" id="UZAJ01043371">
    <property type="protein sequence ID" value="VDP25383.1"/>
    <property type="molecule type" value="Genomic_DNA"/>
</dbReference>
<evidence type="ECO:0000313" key="1">
    <source>
        <dbReference type="EMBL" id="VDP25383.1"/>
    </source>
</evidence>
<dbReference type="AlphaFoldDB" id="A0A183I899"/>
<dbReference type="WBParaSite" id="OFLC_0001597401-mRNA-1">
    <property type="protein sequence ID" value="OFLC_0001597401-mRNA-1"/>
    <property type="gene ID" value="OFLC_0001597401"/>
</dbReference>
<gene>
    <name evidence="1" type="ORF">OFLC_LOCUS15961</name>
</gene>
<keyword evidence="2" id="KW-1185">Reference proteome</keyword>
<reference evidence="3" key="1">
    <citation type="submission" date="2016-06" db="UniProtKB">
        <authorList>
            <consortium name="WormBaseParasite"/>
        </authorList>
    </citation>
    <scope>IDENTIFICATION</scope>
</reference>
<proteinExistence type="predicted"/>
<organism evidence="3">
    <name type="scientific">Onchocerca flexuosa</name>
    <dbReference type="NCBI Taxonomy" id="387005"/>
    <lineage>
        <taxon>Eukaryota</taxon>
        <taxon>Metazoa</taxon>
        <taxon>Ecdysozoa</taxon>
        <taxon>Nematoda</taxon>
        <taxon>Chromadorea</taxon>
        <taxon>Rhabditida</taxon>
        <taxon>Spirurina</taxon>
        <taxon>Spiruromorpha</taxon>
        <taxon>Filarioidea</taxon>
        <taxon>Onchocercidae</taxon>
        <taxon>Onchocerca</taxon>
    </lineage>
</organism>
<accession>A0A183I899</accession>
<reference evidence="1 2" key="2">
    <citation type="submission" date="2018-11" db="EMBL/GenBank/DDBJ databases">
        <authorList>
            <consortium name="Pathogen Informatics"/>
        </authorList>
    </citation>
    <scope>NUCLEOTIDE SEQUENCE [LARGE SCALE GENOMIC DNA]</scope>
</reference>